<accession>A0AAV7M1Q8</accession>
<evidence type="ECO:0000256" key="1">
    <source>
        <dbReference type="SAM" id="Phobius"/>
    </source>
</evidence>
<evidence type="ECO:0000313" key="3">
    <source>
        <dbReference type="Proteomes" id="UP001066276"/>
    </source>
</evidence>
<dbReference type="EMBL" id="JANPWB010000014">
    <property type="protein sequence ID" value="KAJ1096745.1"/>
    <property type="molecule type" value="Genomic_DNA"/>
</dbReference>
<keyword evidence="1" id="KW-1133">Transmembrane helix</keyword>
<name>A0AAV7M1Q8_PLEWA</name>
<comment type="caution">
    <text evidence="2">The sequence shown here is derived from an EMBL/GenBank/DDBJ whole genome shotgun (WGS) entry which is preliminary data.</text>
</comment>
<reference evidence="2" key="1">
    <citation type="journal article" date="2022" name="bioRxiv">
        <title>Sequencing and chromosome-scale assembly of the giantPleurodeles waltlgenome.</title>
        <authorList>
            <person name="Brown T."/>
            <person name="Elewa A."/>
            <person name="Iarovenko S."/>
            <person name="Subramanian E."/>
            <person name="Araus A.J."/>
            <person name="Petzold A."/>
            <person name="Susuki M."/>
            <person name="Suzuki K.-i.T."/>
            <person name="Hayashi T."/>
            <person name="Toyoda A."/>
            <person name="Oliveira C."/>
            <person name="Osipova E."/>
            <person name="Leigh N.D."/>
            <person name="Simon A."/>
            <person name="Yun M.H."/>
        </authorList>
    </citation>
    <scope>NUCLEOTIDE SEQUENCE</scope>
    <source>
        <strain evidence="2">20211129_DDA</strain>
        <tissue evidence="2">Liver</tissue>
    </source>
</reference>
<proteinExistence type="predicted"/>
<protein>
    <submittedName>
        <fullName evidence="2">Uncharacterized protein</fullName>
    </submittedName>
</protein>
<dbReference type="AlphaFoldDB" id="A0AAV7M1Q8"/>
<feature type="transmembrane region" description="Helical" evidence="1">
    <location>
        <begin position="78"/>
        <end position="99"/>
    </location>
</feature>
<keyword evidence="1" id="KW-0472">Membrane</keyword>
<organism evidence="2 3">
    <name type="scientific">Pleurodeles waltl</name>
    <name type="common">Iberian ribbed newt</name>
    <dbReference type="NCBI Taxonomy" id="8319"/>
    <lineage>
        <taxon>Eukaryota</taxon>
        <taxon>Metazoa</taxon>
        <taxon>Chordata</taxon>
        <taxon>Craniata</taxon>
        <taxon>Vertebrata</taxon>
        <taxon>Euteleostomi</taxon>
        <taxon>Amphibia</taxon>
        <taxon>Batrachia</taxon>
        <taxon>Caudata</taxon>
        <taxon>Salamandroidea</taxon>
        <taxon>Salamandridae</taxon>
        <taxon>Pleurodelinae</taxon>
        <taxon>Pleurodeles</taxon>
    </lineage>
</organism>
<gene>
    <name evidence="2" type="ORF">NDU88_001876</name>
</gene>
<keyword evidence="1" id="KW-0812">Transmembrane</keyword>
<evidence type="ECO:0000313" key="2">
    <source>
        <dbReference type="EMBL" id="KAJ1096745.1"/>
    </source>
</evidence>
<sequence>MRGRAEAELCVLQQVVGLTCVLRQDAQVYGAGIDVGVFQQELGLMLSWVSCSRNWAEFECGLAHTTKINACFSEQTAVFARVTALCLAGCFWGLGLAWLRGRVCAARVMTEIREFRVLSAEKRNGLRLVTRRLQVWLGGAARLSLLIPSARPLHFLLLPACSGHSRLEAAGGRGAQRRCGAQRRGLPL</sequence>
<dbReference type="Proteomes" id="UP001066276">
    <property type="component" value="Chromosome 10"/>
</dbReference>
<keyword evidence="3" id="KW-1185">Reference proteome</keyword>